<dbReference type="NCBIfam" id="TIGR02832">
    <property type="entry name" value="spo_yunB"/>
    <property type="match status" value="1"/>
</dbReference>
<keyword evidence="1" id="KW-0812">Transmembrane</keyword>
<gene>
    <name evidence="2" type="primary">yunB</name>
    <name evidence="2" type="ORF">IAA66_10690</name>
</gene>
<dbReference type="AlphaFoldDB" id="A0A9D0YY15"/>
<protein>
    <submittedName>
        <fullName evidence="2">Sporulation protein YunB</fullName>
    </submittedName>
</protein>
<dbReference type="EMBL" id="DVFI01000148">
    <property type="protein sequence ID" value="HIQ64028.1"/>
    <property type="molecule type" value="Genomic_DNA"/>
</dbReference>
<evidence type="ECO:0000313" key="3">
    <source>
        <dbReference type="Proteomes" id="UP000886819"/>
    </source>
</evidence>
<reference evidence="2" key="2">
    <citation type="journal article" date="2021" name="PeerJ">
        <title>Extensive microbial diversity within the chicken gut microbiome revealed by metagenomics and culture.</title>
        <authorList>
            <person name="Gilroy R."/>
            <person name="Ravi A."/>
            <person name="Getino M."/>
            <person name="Pursley I."/>
            <person name="Horton D.L."/>
            <person name="Alikhan N.F."/>
            <person name="Baker D."/>
            <person name="Gharbi K."/>
            <person name="Hall N."/>
            <person name="Watson M."/>
            <person name="Adriaenssens E.M."/>
            <person name="Foster-Nyarko E."/>
            <person name="Jarju S."/>
            <person name="Secka A."/>
            <person name="Antonio M."/>
            <person name="Oren A."/>
            <person name="Chaudhuri R.R."/>
            <person name="La Ragione R."/>
            <person name="Hildebrand F."/>
            <person name="Pallen M.J."/>
        </authorList>
    </citation>
    <scope>NUCLEOTIDE SEQUENCE</scope>
    <source>
        <strain evidence="2">ChiHile30-977</strain>
    </source>
</reference>
<proteinExistence type="predicted"/>
<accession>A0A9D0YY15</accession>
<feature type="transmembrane region" description="Helical" evidence="1">
    <location>
        <begin position="18"/>
        <end position="36"/>
    </location>
</feature>
<dbReference type="Pfam" id="PF09560">
    <property type="entry name" value="Spore_YunB"/>
    <property type="match status" value="1"/>
</dbReference>
<name>A0A9D0YY15_9FIRM</name>
<keyword evidence="1" id="KW-1133">Transmembrane helix</keyword>
<dbReference type="InterPro" id="IPR014197">
    <property type="entry name" value="Sporulation_prot_YunB"/>
</dbReference>
<comment type="caution">
    <text evidence="2">The sequence shown here is derived from an EMBL/GenBank/DDBJ whole genome shotgun (WGS) entry which is preliminary data.</text>
</comment>
<reference evidence="2" key="1">
    <citation type="submission" date="2020-10" db="EMBL/GenBank/DDBJ databases">
        <authorList>
            <person name="Gilroy R."/>
        </authorList>
    </citation>
    <scope>NUCLEOTIDE SEQUENCE</scope>
    <source>
        <strain evidence="2">ChiHile30-977</strain>
    </source>
</reference>
<keyword evidence="1" id="KW-0472">Membrane</keyword>
<dbReference type="PIRSF" id="PIRSF021383">
    <property type="entry name" value="YunB"/>
    <property type="match status" value="1"/>
</dbReference>
<organism evidence="2 3">
    <name type="scientific">Candidatus Avichristensenella intestinipullorum</name>
    <dbReference type="NCBI Taxonomy" id="2840693"/>
    <lineage>
        <taxon>Bacteria</taxon>
        <taxon>Bacillati</taxon>
        <taxon>Bacillota</taxon>
        <taxon>Clostridia</taxon>
        <taxon>Candidatus Avichristensenella</taxon>
    </lineage>
</organism>
<dbReference type="Proteomes" id="UP000886819">
    <property type="component" value="Unassembled WGS sequence"/>
</dbReference>
<sequence length="225" mass="24191">MPTPPNRGTRIYRRKRSLLLRLALVMLLPLGLFLWAEHNLRPVILAMAEAQARVLAVQAMNDAVFEVMREGGVYSDLMHVVLDGEGRVSMMQANTARMNELATQAALAVQKNLDAIAEAGVEIPLGAAFGSRLLAGSGPIVHVRVVPVGAVSTEFVSEFTAAGINQTRHRIFLQMDATVQMVIPTGTQTAAVSAHVPVAESIIVGEVPDSFVDVADTEDMLNLLN</sequence>
<evidence type="ECO:0000256" key="1">
    <source>
        <dbReference type="SAM" id="Phobius"/>
    </source>
</evidence>
<evidence type="ECO:0000313" key="2">
    <source>
        <dbReference type="EMBL" id="HIQ64028.1"/>
    </source>
</evidence>